<reference evidence="2" key="1">
    <citation type="submission" date="2013-09" db="EMBL/GenBank/DDBJ databases">
        <title>Draft Genome Sequence of five Lactobacillus helveticus strains CIRM-BIA 101T, 103, 104, 951 and 953 isolated from milk product.</title>
        <authorList>
            <person name="Valence F."/>
            <person name="Chuat V."/>
            <person name="Ma L."/>
            <person name="Creno S."/>
            <person name="Falentin H."/>
            <person name="Lortal S."/>
            <person name="Bizet C."/>
            <person name="Clermont D."/>
            <person name="Loux V."/>
            <person name="Bouchier C."/>
            <person name="Cousin S."/>
        </authorList>
    </citation>
    <scope>NUCLEOTIDE SEQUENCE [LARGE SCALE GENOMIC DNA]</scope>
    <source>
        <strain evidence="2">CIRM-BIA 951</strain>
    </source>
</reference>
<sequence>MTEETTQNATSEVAKTDTTFVPDWEKKAEKLEEMVKQGLGKQVGYRSVDGQVVEPILLTTEQQDNTYPIVIDKPVGFIAPAYGWFGEQRGYYETAPAYQGRKIQELTEGLTKVVKDQEQIKKDQETAAKDKQAYDKQKDQTLKLVTIITSQLGTIATKIDSLSKQQAVTTAKPTQSTPPVAVASTEPTQSTPPVAVASTEPTQSADNKGGEK</sequence>
<gene>
    <name evidence="2" type="ORF">LHCIRMBIA951_00840</name>
</gene>
<organism evidence="2 3">
    <name type="scientific">Lactobacillus helveticus CIRM-BIA 951</name>
    <dbReference type="NCBI Taxonomy" id="1226334"/>
    <lineage>
        <taxon>Bacteria</taxon>
        <taxon>Bacillati</taxon>
        <taxon>Bacillota</taxon>
        <taxon>Bacilli</taxon>
        <taxon>Lactobacillales</taxon>
        <taxon>Lactobacillaceae</taxon>
        <taxon>Lactobacillus</taxon>
    </lineage>
</organism>
<evidence type="ECO:0000256" key="1">
    <source>
        <dbReference type="SAM" id="MobiDB-lite"/>
    </source>
</evidence>
<dbReference type="AlphaFoldDB" id="U6F5U7"/>
<dbReference type="HOGENOM" id="CLU_1494397_0_0_9"/>
<dbReference type="Proteomes" id="UP000017248">
    <property type="component" value="Unassembled WGS sequence"/>
</dbReference>
<dbReference type="RefSeq" id="WP_023190948.1">
    <property type="nucleotide sequence ID" value="NZ_HG530838.1"/>
</dbReference>
<protein>
    <submittedName>
        <fullName evidence="2">Uncharacterized protein</fullName>
    </submittedName>
</protein>
<keyword evidence="3" id="KW-1185">Reference proteome</keyword>
<evidence type="ECO:0000313" key="3">
    <source>
        <dbReference type="Proteomes" id="UP000017248"/>
    </source>
</evidence>
<name>U6F5U7_LACHE</name>
<comment type="caution">
    <text evidence="2">The sequence shown here is derived from an EMBL/GenBank/DDBJ whole genome shotgun (WGS) entry which is preliminary data.</text>
</comment>
<dbReference type="EMBL" id="CBUK010000084">
    <property type="protein sequence ID" value="CDI58608.1"/>
    <property type="molecule type" value="Genomic_DNA"/>
</dbReference>
<evidence type="ECO:0000313" key="2">
    <source>
        <dbReference type="EMBL" id="CDI58608.1"/>
    </source>
</evidence>
<feature type="compositionally biased region" description="Polar residues" evidence="1">
    <location>
        <begin position="163"/>
        <end position="178"/>
    </location>
</feature>
<proteinExistence type="predicted"/>
<feature type="region of interest" description="Disordered" evidence="1">
    <location>
        <begin position="163"/>
        <end position="212"/>
    </location>
</feature>
<accession>U6F5U7</accession>